<evidence type="ECO:0000313" key="1">
    <source>
        <dbReference type="EMBL" id="CAK0855511.1"/>
    </source>
</evidence>
<comment type="caution">
    <text evidence="1">The sequence shown here is derived from an EMBL/GenBank/DDBJ whole genome shotgun (WGS) entry which is preliminary data.</text>
</comment>
<dbReference type="EMBL" id="CAUYUJ010015560">
    <property type="protein sequence ID" value="CAK0855511.1"/>
    <property type="molecule type" value="Genomic_DNA"/>
</dbReference>
<protein>
    <submittedName>
        <fullName evidence="1">Uncharacterized protein</fullName>
    </submittedName>
</protein>
<reference evidence="1" key="1">
    <citation type="submission" date="2023-10" db="EMBL/GenBank/DDBJ databases">
        <authorList>
            <person name="Chen Y."/>
            <person name="Shah S."/>
            <person name="Dougan E. K."/>
            <person name="Thang M."/>
            <person name="Chan C."/>
        </authorList>
    </citation>
    <scope>NUCLEOTIDE SEQUENCE [LARGE SCALE GENOMIC DNA]</scope>
</reference>
<evidence type="ECO:0000313" key="2">
    <source>
        <dbReference type="Proteomes" id="UP001189429"/>
    </source>
</evidence>
<organism evidence="1 2">
    <name type="scientific">Prorocentrum cordatum</name>
    <dbReference type="NCBI Taxonomy" id="2364126"/>
    <lineage>
        <taxon>Eukaryota</taxon>
        <taxon>Sar</taxon>
        <taxon>Alveolata</taxon>
        <taxon>Dinophyceae</taxon>
        <taxon>Prorocentrales</taxon>
        <taxon>Prorocentraceae</taxon>
        <taxon>Prorocentrum</taxon>
    </lineage>
</organism>
<dbReference type="Proteomes" id="UP001189429">
    <property type="component" value="Unassembled WGS sequence"/>
</dbReference>
<name>A0ABN9U943_9DINO</name>
<sequence length="111" mass="11718">SNGYMLLSRTSGAASKGGIKYTDKVLMTFSDTDGGCAITGCSESQSTSVFDFSTNYCNIHDLYCGEAEGCPTVKHSFAVEEKNIKPSSGAGTKAEECKGKKQAARMLTVLP</sequence>
<keyword evidence="2" id="KW-1185">Reference proteome</keyword>
<feature type="non-terminal residue" evidence="1">
    <location>
        <position position="1"/>
    </location>
</feature>
<proteinExistence type="predicted"/>
<accession>A0ABN9U943</accession>
<gene>
    <name evidence="1" type="ORF">PCOR1329_LOCUS46229</name>
</gene>